<keyword evidence="8" id="KW-1015">Disulfide bond</keyword>
<dbReference type="InterPro" id="IPR011936">
    <property type="entry name" value="Myxo_disulph_rpt"/>
</dbReference>
<evidence type="ECO:0000256" key="1">
    <source>
        <dbReference type="ARBA" id="ARBA00004370"/>
    </source>
</evidence>
<keyword evidence="7 9" id="KW-0472">Membrane</keyword>
<evidence type="ECO:0000256" key="7">
    <source>
        <dbReference type="ARBA" id="ARBA00023136"/>
    </source>
</evidence>
<evidence type="ECO:0000313" key="11">
    <source>
        <dbReference type="EMBL" id="NDV29645.1"/>
    </source>
</evidence>
<evidence type="ECO:0000256" key="9">
    <source>
        <dbReference type="SAM" id="Phobius"/>
    </source>
</evidence>
<keyword evidence="2" id="KW-0433">Leucine-rich repeat</keyword>
<keyword evidence="3 9" id="KW-0812">Transmembrane</keyword>
<accession>A0A6B2KYG2</accession>
<dbReference type="GO" id="GO:0016020">
    <property type="term" value="C:membrane"/>
    <property type="evidence" value="ECO:0007669"/>
    <property type="project" value="UniProtKB-SubCell"/>
</dbReference>
<dbReference type="PANTHER" id="PTHR48010:SF58">
    <property type="entry name" value="RECEPTOR PROTEIN KINASE-LIKE PROTEIN ZAR1"/>
    <property type="match status" value="1"/>
</dbReference>
<keyword evidence="4" id="KW-0732">Signal</keyword>
<dbReference type="SUPFAM" id="SSF52058">
    <property type="entry name" value="L domain-like"/>
    <property type="match status" value="1"/>
</dbReference>
<dbReference type="Pfam" id="PF00560">
    <property type="entry name" value="LRR_1"/>
    <property type="match status" value="3"/>
</dbReference>
<proteinExistence type="predicted"/>
<dbReference type="Pfam" id="PF13855">
    <property type="entry name" value="LRR_8"/>
    <property type="match status" value="1"/>
</dbReference>
<feature type="transmembrane region" description="Helical" evidence="9">
    <location>
        <begin position="669"/>
        <end position="695"/>
    </location>
</feature>
<sequence length="783" mass="85312">MYLSVAVSYEERLALLDLFNATNGNQWYNSTEWGSSDACGWFGVTCAYSNVISLNLTNNNLLGALPSSISALSNLQTLDLSRNSISGFLPSAISQLTSLLKLNLYQNQLEGTLPAISLSYCDLRQNLFCYQTYGCPSPCLCSSKFCGRVPESEIAILQEFKNATNGQAWGNSWNGSRVCYDTWKGISCQCDPLCETASVSSISLSSSGLVGTIPSSLGSLNHLTTLNLANNNLSGTIPTQLVQLRFGVLDLSSNQLSGTIPSNINTCKAQYISLSRNKITGTLPAFSSFLRQLYLDYNYLTGSIPLSFSQISVQTIILKNNSLSGSIPPLTSGSLCSLDLSEQSPQFYGGCPQIDSFFCMPPTGFCDLGTYSFECSPSVCGSDVLVSICKGSVNHCTCYQKGWTKNPITNLCESTCGDGIIVDNEECDDNNTLSGDGCSEYCIIESGWKCHRKLVNSSILGGSCATDCGDGILIPPYEECDDGNPYSNDGCTRDCKIQPGWTCTEPGYPCYGDCGDGVLVFSEECDDGNNVTDDGCTDDCKVMTGWICSVPGRPCLEFCGDGKITGSEVCDDYNVIPNDGCDTSCRLINPGWQCPSINATGKLYKFGGTCKEICGDGAVVGRESCDDANLINYDGCSSNCSIEVQYWCPPSGGACSLLSSLGDSNENKLLSIVLPIFIISILIIILVVFIGFRWYKSKIAREMEKIPAELKWFFDKNRILSEANWQKHEMYWFKELVETDIDYQKMKFLLQNHCDGELIMPYIKIGELISNPLNFIFSSAIYL</sequence>
<evidence type="ECO:0000256" key="8">
    <source>
        <dbReference type="ARBA" id="ARBA00023157"/>
    </source>
</evidence>
<protein>
    <recommendedName>
        <fullName evidence="10">Leucine-rich repeat-containing N-terminal plant-type domain-containing protein</fullName>
    </recommendedName>
</protein>
<name>A0A6B2KYG2_9EUKA</name>
<evidence type="ECO:0000256" key="5">
    <source>
        <dbReference type="ARBA" id="ARBA00022737"/>
    </source>
</evidence>
<dbReference type="FunFam" id="3.80.10.10:FF:000129">
    <property type="entry name" value="Leucine-rich repeat receptor-like kinase"/>
    <property type="match status" value="2"/>
</dbReference>
<dbReference type="InterPro" id="IPR013210">
    <property type="entry name" value="LRR_N_plant-typ"/>
</dbReference>
<evidence type="ECO:0000256" key="2">
    <source>
        <dbReference type="ARBA" id="ARBA00022614"/>
    </source>
</evidence>
<dbReference type="InterPro" id="IPR003591">
    <property type="entry name" value="Leu-rich_rpt_typical-subtyp"/>
</dbReference>
<keyword evidence="5" id="KW-0677">Repeat</keyword>
<evidence type="ECO:0000256" key="4">
    <source>
        <dbReference type="ARBA" id="ARBA00022729"/>
    </source>
</evidence>
<dbReference type="Pfam" id="PF13948">
    <property type="entry name" value="DUF4215"/>
    <property type="match status" value="5"/>
</dbReference>
<dbReference type="Gene3D" id="3.80.10.10">
    <property type="entry name" value="Ribonuclease Inhibitor"/>
    <property type="match status" value="2"/>
</dbReference>
<dbReference type="NCBIfam" id="TIGR02232">
    <property type="entry name" value="myxo_disulf_rpt"/>
    <property type="match status" value="5"/>
</dbReference>
<dbReference type="Pfam" id="PF08263">
    <property type="entry name" value="LRRNT_2"/>
    <property type="match status" value="2"/>
</dbReference>
<evidence type="ECO:0000259" key="10">
    <source>
        <dbReference type="Pfam" id="PF08263"/>
    </source>
</evidence>
<comment type="subcellular location">
    <subcellularLocation>
        <location evidence="1">Membrane</location>
    </subcellularLocation>
</comment>
<organism evidence="11">
    <name type="scientific">Arcella intermedia</name>
    <dbReference type="NCBI Taxonomy" id="1963864"/>
    <lineage>
        <taxon>Eukaryota</taxon>
        <taxon>Amoebozoa</taxon>
        <taxon>Tubulinea</taxon>
        <taxon>Elardia</taxon>
        <taxon>Arcellinida</taxon>
        <taxon>Sphaerothecina</taxon>
        <taxon>Arcellidae</taxon>
        <taxon>Arcella</taxon>
    </lineage>
</organism>
<keyword evidence="6 9" id="KW-1133">Transmembrane helix</keyword>
<dbReference type="InterPro" id="IPR050994">
    <property type="entry name" value="At_inactive_RLKs"/>
</dbReference>
<evidence type="ECO:0000256" key="3">
    <source>
        <dbReference type="ARBA" id="ARBA00022692"/>
    </source>
</evidence>
<dbReference type="InterPro" id="IPR032675">
    <property type="entry name" value="LRR_dom_sf"/>
</dbReference>
<dbReference type="EMBL" id="GIBP01000676">
    <property type="protein sequence ID" value="NDV29645.1"/>
    <property type="molecule type" value="Transcribed_RNA"/>
</dbReference>
<feature type="domain" description="Leucine-rich repeat-containing N-terminal plant-type" evidence="10">
    <location>
        <begin position="151"/>
        <end position="188"/>
    </location>
</feature>
<reference evidence="11" key="1">
    <citation type="journal article" date="2020" name="J. Eukaryot. Microbiol.">
        <title>De novo Sequencing, Assembly and Annotation of the Transcriptome for the Free-Living Testate Amoeba Arcella intermedia.</title>
        <authorList>
            <person name="Ribeiro G.M."/>
            <person name="Porfirio-Sousa A.L."/>
            <person name="Maurer-Alcala X.X."/>
            <person name="Katz L.A."/>
            <person name="Lahr D.J.G."/>
        </authorList>
    </citation>
    <scope>NUCLEOTIDE SEQUENCE</scope>
</reference>
<dbReference type="SMART" id="SM00369">
    <property type="entry name" value="LRR_TYP"/>
    <property type="match status" value="3"/>
</dbReference>
<dbReference type="PANTHER" id="PTHR48010">
    <property type="entry name" value="OS05G0588300 PROTEIN"/>
    <property type="match status" value="1"/>
</dbReference>
<feature type="domain" description="Leucine-rich repeat-containing N-terminal plant-type" evidence="10">
    <location>
        <begin position="10"/>
        <end position="46"/>
    </location>
</feature>
<dbReference type="AlphaFoldDB" id="A0A6B2KYG2"/>
<evidence type="ECO:0000256" key="6">
    <source>
        <dbReference type="ARBA" id="ARBA00022989"/>
    </source>
</evidence>
<dbReference type="InterPro" id="IPR001611">
    <property type="entry name" value="Leu-rich_rpt"/>
</dbReference>